<evidence type="ECO:0000313" key="1">
    <source>
        <dbReference type="EMBL" id="TQL78531.1"/>
    </source>
</evidence>
<dbReference type="RefSeq" id="WP_142043099.1">
    <property type="nucleotide sequence ID" value="NZ_JBHTGS010000003.1"/>
</dbReference>
<name>A0A543B120_9ACTN</name>
<comment type="caution">
    <text evidence="1">The sequence shown here is derived from an EMBL/GenBank/DDBJ whole genome shotgun (WGS) entry which is preliminary data.</text>
</comment>
<keyword evidence="2" id="KW-1185">Reference proteome</keyword>
<dbReference type="PIRSF" id="PIRSF017393">
    <property type="entry name" value="MTase_SAV2177"/>
    <property type="match status" value="1"/>
</dbReference>
<keyword evidence="1" id="KW-0489">Methyltransferase</keyword>
<dbReference type="InterPro" id="IPR006764">
    <property type="entry name" value="SAM_dep_MeTrfase_SAV2177_type"/>
</dbReference>
<dbReference type="GO" id="GO:0008168">
    <property type="term" value="F:methyltransferase activity"/>
    <property type="evidence" value="ECO:0007669"/>
    <property type="project" value="UniProtKB-KW"/>
</dbReference>
<dbReference type="GO" id="GO:0032259">
    <property type="term" value="P:methylation"/>
    <property type="evidence" value="ECO:0007669"/>
    <property type="project" value="UniProtKB-KW"/>
</dbReference>
<proteinExistence type="predicted"/>
<dbReference type="Proteomes" id="UP000317043">
    <property type="component" value="Unassembled WGS sequence"/>
</dbReference>
<dbReference type="OrthoDB" id="4134439at2"/>
<reference evidence="1 2" key="1">
    <citation type="submission" date="2019-06" db="EMBL/GenBank/DDBJ databases">
        <title>Sequencing the genomes of 1000 actinobacteria strains.</title>
        <authorList>
            <person name="Klenk H.-P."/>
        </authorList>
    </citation>
    <scope>NUCLEOTIDE SEQUENCE [LARGE SCALE GENOMIC DNA]</scope>
    <source>
        <strain evidence="1 2">DSM 45928</strain>
    </source>
</reference>
<gene>
    <name evidence="1" type="ORF">FB566_4120</name>
</gene>
<keyword evidence="1" id="KW-0808">Transferase</keyword>
<protein>
    <submittedName>
        <fullName evidence="1">S-adenosyl methyltransferase</fullName>
    </submittedName>
</protein>
<sequence>MTDADQGTLPPGVDGTVPTTARTYDALLGGSEHSVADQQAAEIFVRHIPQARECARDNRDALIRGVRYLVREAGMEQLLDIGCGLPTQQNTHQVAQEINPAVRVAYVDHDPMVRVHGEALLAANESTTLVTADLRDPEGILAHPDIRSFIDFDRPVGLMVIGMIMQISDDEGPDEILETLMDALPSGSHLFITSWPDTGHPAQRALSDACIETLGNGWIRPVTSLRAHFLDLDLVAPGLEYLARWFPEDPDTPVRALSDLEPHERTQMAGIARKP</sequence>
<dbReference type="InParanoid" id="A0A543B120"/>
<dbReference type="SUPFAM" id="SSF53335">
    <property type="entry name" value="S-adenosyl-L-methionine-dependent methyltransferases"/>
    <property type="match status" value="1"/>
</dbReference>
<dbReference type="InterPro" id="IPR029063">
    <property type="entry name" value="SAM-dependent_MTases_sf"/>
</dbReference>
<dbReference type="EMBL" id="VFOW01000001">
    <property type="protein sequence ID" value="TQL78531.1"/>
    <property type="molecule type" value="Genomic_DNA"/>
</dbReference>
<dbReference type="AlphaFoldDB" id="A0A543B120"/>
<organism evidence="1 2">
    <name type="scientific">Stackebrandtia endophytica</name>
    <dbReference type="NCBI Taxonomy" id="1496996"/>
    <lineage>
        <taxon>Bacteria</taxon>
        <taxon>Bacillati</taxon>
        <taxon>Actinomycetota</taxon>
        <taxon>Actinomycetes</taxon>
        <taxon>Glycomycetales</taxon>
        <taxon>Glycomycetaceae</taxon>
        <taxon>Stackebrandtia</taxon>
    </lineage>
</organism>
<evidence type="ECO:0000313" key="2">
    <source>
        <dbReference type="Proteomes" id="UP000317043"/>
    </source>
</evidence>
<dbReference type="Pfam" id="PF04672">
    <property type="entry name" value="Methyltransf_19"/>
    <property type="match status" value="1"/>
</dbReference>
<accession>A0A543B120</accession>
<dbReference type="Gene3D" id="3.40.50.150">
    <property type="entry name" value="Vaccinia Virus protein VP39"/>
    <property type="match status" value="1"/>
</dbReference>